<dbReference type="HOGENOM" id="CLU_2014957_0_0_1"/>
<name>A0A081CEL9_PSEA2</name>
<protein>
    <submittedName>
        <fullName evidence="1">Uncharacterized protein</fullName>
    </submittedName>
</protein>
<dbReference type="Proteomes" id="UP000053758">
    <property type="component" value="Unassembled WGS sequence"/>
</dbReference>
<dbReference type="GeneID" id="26304029"/>
<dbReference type="AlphaFoldDB" id="A0A081CEL9"/>
<dbReference type="EMBL" id="DF830074">
    <property type="protein sequence ID" value="GAK65115.1"/>
    <property type="molecule type" value="Genomic_DNA"/>
</dbReference>
<sequence length="123" mass="12995">MAPNDLQWVSTALHHRVERSPRQSVTRIRTLSPAQPQSDLGSLRGLSPSPSPSPSLAVGCHQLLPVLACSARGAHSRSSRELELIPRCAAADSQLPKLAVAHGSPLDAPEIPSAAGILDRAQF</sequence>
<gene>
    <name evidence="1" type="ORF">PAN0_007c3332</name>
</gene>
<evidence type="ECO:0000313" key="1">
    <source>
        <dbReference type="EMBL" id="GAK65115.1"/>
    </source>
</evidence>
<dbReference type="RefSeq" id="XP_014656902.1">
    <property type="nucleotide sequence ID" value="XM_014801416.1"/>
</dbReference>
<reference evidence="2" key="1">
    <citation type="journal article" date="2014" name="Genome Announc.">
        <title>Draft Genome Sequence of the Yeast Pseudozyma antarctica Type Strain JCM10317, a Producer of the Glycolipid Biosurfactants, Mannosylerythritol Lipids.</title>
        <authorList>
            <person name="Saika A."/>
            <person name="Koike H."/>
            <person name="Hori T."/>
            <person name="Fukuoka T."/>
            <person name="Sato S."/>
            <person name="Habe H."/>
            <person name="Kitamoto D."/>
            <person name="Morita T."/>
        </authorList>
    </citation>
    <scope>NUCLEOTIDE SEQUENCE [LARGE SCALE GENOMIC DNA]</scope>
    <source>
        <strain evidence="2">JCM 10317</strain>
    </source>
</reference>
<organism evidence="1 2">
    <name type="scientific">Pseudozyma antarctica</name>
    <name type="common">Yeast</name>
    <name type="synonym">Candida antarctica</name>
    <dbReference type="NCBI Taxonomy" id="84753"/>
    <lineage>
        <taxon>Eukaryota</taxon>
        <taxon>Fungi</taxon>
        <taxon>Dikarya</taxon>
        <taxon>Basidiomycota</taxon>
        <taxon>Ustilaginomycotina</taxon>
        <taxon>Ustilaginomycetes</taxon>
        <taxon>Ustilaginales</taxon>
        <taxon>Ustilaginaceae</taxon>
        <taxon>Moesziomyces</taxon>
    </lineage>
</organism>
<proteinExistence type="predicted"/>
<keyword evidence="2" id="KW-1185">Reference proteome</keyword>
<accession>A0A081CEL9</accession>
<evidence type="ECO:0000313" key="2">
    <source>
        <dbReference type="Proteomes" id="UP000053758"/>
    </source>
</evidence>